<dbReference type="GO" id="GO:0005524">
    <property type="term" value="F:ATP binding"/>
    <property type="evidence" value="ECO:0007669"/>
    <property type="project" value="UniProtKB-KW"/>
</dbReference>
<comment type="caution">
    <text evidence="8">The sequence shown here is derived from an EMBL/GenBank/DDBJ whole genome shotgun (WGS) entry which is preliminary data.</text>
</comment>
<dbReference type="PANTHER" id="PTHR42781:SF4">
    <property type="entry name" value="SPERMIDINE_PUTRESCINE IMPORT ATP-BINDING PROTEIN POTA"/>
    <property type="match status" value="1"/>
</dbReference>
<evidence type="ECO:0000259" key="7">
    <source>
        <dbReference type="PROSITE" id="PS50893"/>
    </source>
</evidence>
<dbReference type="Pfam" id="PF00005">
    <property type="entry name" value="ABC_tran"/>
    <property type="match status" value="1"/>
</dbReference>
<dbReference type="SUPFAM" id="SSF50331">
    <property type="entry name" value="MOP-like"/>
    <property type="match status" value="1"/>
</dbReference>
<accession>A0ABD3GU13</accession>
<evidence type="ECO:0000256" key="5">
    <source>
        <dbReference type="SAM" id="MobiDB-lite"/>
    </source>
</evidence>
<dbReference type="PROSITE" id="PS00211">
    <property type="entry name" value="ABC_TRANSPORTER_1"/>
    <property type="match status" value="1"/>
</dbReference>
<dbReference type="PANTHER" id="PTHR42781">
    <property type="entry name" value="SPERMIDINE/PUTRESCINE IMPORT ATP-BINDING PROTEIN POTA"/>
    <property type="match status" value="1"/>
</dbReference>
<keyword evidence="3" id="KW-0067">ATP-binding</keyword>
<gene>
    <name evidence="8" type="ORF">R1sor_024883</name>
</gene>
<evidence type="ECO:0000256" key="4">
    <source>
        <dbReference type="ARBA" id="ARBA00023032"/>
    </source>
</evidence>
<organism evidence="8 9">
    <name type="scientific">Riccia sorocarpa</name>
    <dbReference type="NCBI Taxonomy" id="122646"/>
    <lineage>
        <taxon>Eukaryota</taxon>
        <taxon>Viridiplantae</taxon>
        <taxon>Streptophyta</taxon>
        <taxon>Embryophyta</taxon>
        <taxon>Marchantiophyta</taxon>
        <taxon>Marchantiopsida</taxon>
        <taxon>Marchantiidae</taxon>
        <taxon>Marchantiales</taxon>
        <taxon>Ricciaceae</taxon>
        <taxon>Riccia</taxon>
    </lineage>
</organism>
<dbReference type="InterPro" id="IPR017871">
    <property type="entry name" value="ABC_transporter-like_CS"/>
</dbReference>
<dbReference type="InterPro" id="IPR003439">
    <property type="entry name" value="ABC_transporter-like_ATP-bd"/>
</dbReference>
<dbReference type="Gene3D" id="3.40.50.300">
    <property type="entry name" value="P-loop containing nucleotide triphosphate hydrolases"/>
    <property type="match status" value="1"/>
</dbReference>
<keyword evidence="1" id="KW-0813">Transport</keyword>
<dbReference type="InterPro" id="IPR003593">
    <property type="entry name" value="AAA+_ATPase"/>
</dbReference>
<feature type="compositionally biased region" description="Acidic residues" evidence="5">
    <location>
        <begin position="98"/>
        <end position="113"/>
    </location>
</feature>
<dbReference type="InterPro" id="IPR013611">
    <property type="entry name" value="Transp-assoc_OB_typ2"/>
</dbReference>
<evidence type="ECO:0000256" key="1">
    <source>
        <dbReference type="ARBA" id="ARBA00022448"/>
    </source>
</evidence>
<protein>
    <recommendedName>
        <fullName evidence="7">ABC transporter domain-containing protein</fullName>
    </recommendedName>
</protein>
<keyword evidence="2" id="KW-0547">Nucleotide-binding</keyword>
<dbReference type="Proteomes" id="UP001633002">
    <property type="component" value="Unassembled WGS sequence"/>
</dbReference>
<keyword evidence="9" id="KW-1185">Reference proteome</keyword>
<dbReference type="FunFam" id="3.40.50.300:FF:000425">
    <property type="entry name" value="Probable ABC transporter, ATP-binding subunit"/>
    <property type="match status" value="1"/>
</dbReference>
<dbReference type="EMBL" id="JBJQOH010000007">
    <property type="protein sequence ID" value="KAL3681927.1"/>
    <property type="molecule type" value="Genomic_DNA"/>
</dbReference>
<keyword evidence="6" id="KW-0732">Signal</keyword>
<feature type="signal peptide" evidence="6">
    <location>
        <begin position="1"/>
        <end position="19"/>
    </location>
</feature>
<dbReference type="SMART" id="SM00382">
    <property type="entry name" value="AAA"/>
    <property type="match status" value="1"/>
</dbReference>
<name>A0ABD3GU13_9MARC</name>
<dbReference type="InterPro" id="IPR027417">
    <property type="entry name" value="P-loop_NTPase"/>
</dbReference>
<evidence type="ECO:0000256" key="6">
    <source>
        <dbReference type="SAM" id="SignalP"/>
    </source>
</evidence>
<proteinExistence type="predicted"/>
<dbReference type="Pfam" id="PF08402">
    <property type="entry name" value="TOBE_2"/>
    <property type="match status" value="1"/>
</dbReference>
<feature type="domain" description="ABC transporter" evidence="7">
    <location>
        <begin position="142"/>
        <end position="380"/>
    </location>
</feature>
<dbReference type="AlphaFoldDB" id="A0ABD3GU13"/>
<keyword evidence="4" id="KW-0764">Sulfate transport</keyword>
<evidence type="ECO:0000256" key="3">
    <source>
        <dbReference type="ARBA" id="ARBA00022840"/>
    </source>
</evidence>
<dbReference type="InterPro" id="IPR008995">
    <property type="entry name" value="Mo/tungstate-bd_C_term_dom"/>
</dbReference>
<reference evidence="8 9" key="1">
    <citation type="submission" date="2024-09" db="EMBL/GenBank/DDBJ databases">
        <title>Chromosome-scale assembly of Riccia sorocarpa.</title>
        <authorList>
            <person name="Paukszto L."/>
        </authorList>
    </citation>
    <scope>NUCLEOTIDE SEQUENCE [LARGE SCALE GENOMIC DNA]</scope>
    <source>
        <strain evidence="8">LP-2024</strain>
        <tissue evidence="8">Aerial parts of the thallus</tissue>
    </source>
</reference>
<evidence type="ECO:0000256" key="2">
    <source>
        <dbReference type="ARBA" id="ARBA00022741"/>
    </source>
</evidence>
<dbReference type="PROSITE" id="PS50893">
    <property type="entry name" value="ABC_TRANSPORTER_2"/>
    <property type="match status" value="1"/>
</dbReference>
<feature type="region of interest" description="Disordered" evidence="5">
    <location>
        <begin position="80"/>
        <end position="115"/>
    </location>
</feature>
<dbReference type="InterPro" id="IPR050093">
    <property type="entry name" value="ABC_SmlMolc_Importer"/>
</dbReference>
<dbReference type="SUPFAM" id="SSF52540">
    <property type="entry name" value="P-loop containing nucleoside triphosphate hydrolases"/>
    <property type="match status" value="1"/>
</dbReference>
<evidence type="ECO:0000313" key="9">
    <source>
        <dbReference type="Proteomes" id="UP001633002"/>
    </source>
</evidence>
<feature type="chain" id="PRO_5044740857" description="ABC transporter domain-containing protein" evidence="6">
    <location>
        <begin position="20"/>
        <end position="490"/>
    </location>
</feature>
<evidence type="ECO:0000313" key="8">
    <source>
        <dbReference type="EMBL" id="KAL3681927.1"/>
    </source>
</evidence>
<sequence length="490" mass="54678">MALALAGRVLFVTSSPAAGLCPCSFSNETSQLSTTECIRPVTIPLRASHWTSRNASRRSVECNGIFSDLKGSLLSRFKSGKREDAGTRKQPPVWPPPEDADESDQEDVLDADETPYVPEVNKDAELDESVLKEIASKGATEVRVVDVEKTFLTSQGEKKVVKGVSLRVEAGQLVALVGPSGSGKTTLLRMIAGLEPTSAGKVYFNDEDLTDVRVQDRDVGFMFQSYALFKHMTVAGNVAYGLNTSKRKGIVTSEQIRKRVDDLLSLVQLSDYGERYPPQLSGGQRQRVALARALATEPRLLLLDEPFGALDIVVRQELRTWVKKLQKALNITTIFVTHDQDEALEMADYMVVFHRGRILQEGPPFEVYESPNSAFVMNFISDPNVLPATCLAVRRSGFRTTKPYVLVRPDDVPIFYEERLDLPTTPATVMEVNNMGPEVLCEIKYDDDVTLEFNRQRYDFEEQPLEIGQRVHLQLKPLLLKAFHPEDLKA</sequence>